<dbReference type="PANTHER" id="PTHR43667:SF1">
    <property type="entry name" value="CYCLOPROPANE-FATTY-ACYL-PHOSPHOLIPID SYNTHASE"/>
    <property type="match status" value="1"/>
</dbReference>
<dbReference type="EMBL" id="NPZB01000001">
    <property type="protein sequence ID" value="PNS08636.1"/>
    <property type="molecule type" value="Genomic_DNA"/>
</dbReference>
<comment type="caution">
    <text evidence="7">The sequence shown here is derived from an EMBL/GenBank/DDBJ whole genome shotgun (WGS) entry which is preliminary data.</text>
</comment>
<comment type="similarity">
    <text evidence="1">Belongs to the CFA/CMAS family.</text>
</comment>
<dbReference type="GO" id="GO:0008610">
    <property type="term" value="P:lipid biosynthetic process"/>
    <property type="evidence" value="ECO:0007669"/>
    <property type="project" value="InterPro"/>
</dbReference>
<keyword evidence="2" id="KW-0489">Methyltransferase</keyword>
<evidence type="ECO:0000313" key="8">
    <source>
        <dbReference type="Proteomes" id="UP000236220"/>
    </source>
</evidence>
<dbReference type="GO" id="GO:0032259">
    <property type="term" value="P:methylation"/>
    <property type="evidence" value="ECO:0007669"/>
    <property type="project" value="UniProtKB-KW"/>
</dbReference>
<evidence type="ECO:0000256" key="6">
    <source>
        <dbReference type="PIRSR" id="PIRSR003085-1"/>
    </source>
</evidence>
<dbReference type="OrthoDB" id="9782855at2"/>
<dbReference type="GO" id="GO:0008168">
    <property type="term" value="F:methyltransferase activity"/>
    <property type="evidence" value="ECO:0007669"/>
    <property type="project" value="UniProtKB-KW"/>
</dbReference>
<dbReference type="NCBIfam" id="NF008686">
    <property type="entry name" value="PRK11705.1"/>
    <property type="match status" value="1"/>
</dbReference>
<evidence type="ECO:0000256" key="5">
    <source>
        <dbReference type="ARBA" id="ARBA00023098"/>
    </source>
</evidence>
<gene>
    <name evidence="7" type="ORF">Lysil_0265</name>
</gene>
<keyword evidence="8" id="KW-1185">Reference proteome</keyword>
<keyword evidence="3" id="KW-0808">Transferase</keyword>
<dbReference type="InterPro" id="IPR050723">
    <property type="entry name" value="CFA/CMAS"/>
</dbReference>
<dbReference type="InterPro" id="IPR029063">
    <property type="entry name" value="SAM-dependent_MTases_sf"/>
</dbReference>
<name>A0A2K1Q0S1_9GAMM</name>
<evidence type="ECO:0000256" key="2">
    <source>
        <dbReference type="ARBA" id="ARBA00022603"/>
    </source>
</evidence>
<dbReference type="CDD" id="cd02440">
    <property type="entry name" value="AdoMet_MTases"/>
    <property type="match status" value="1"/>
</dbReference>
<dbReference type="AlphaFoldDB" id="A0A2K1Q0S1"/>
<dbReference type="PANTHER" id="PTHR43667">
    <property type="entry name" value="CYCLOPROPANE-FATTY-ACYL-PHOSPHOLIPID SYNTHASE"/>
    <property type="match status" value="1"/>
</dbReference>
<dbReference type="SUPFAM" id="SSF53335">
    <property type="entry name" value="S-adenosyl-L-methionine-dependent methyltransferases"/>
    <property type="match status" value="1"/>
</dbReference>
<evidence type="ECO:0000256" key="4">
    <source>
        <dbReference type="ARBA" id="ARBA00022691"/>
    </source>
</evidence>
<dbReference type="RefSeq" id="WP_103073791.1">
    <property type="nucleotide sequence ID" value="NZ_NPZB01000001.1"/>
</dbReference>
<reference evidence="7 8" key="1">
    <citation type="submission" date="2017-08" db="EMBL/GenBank/DDBJ databases">
        <title>Lysobacter sylvestris genome.</title>
        <authorList>
            <person name="Zhang D.-C."/>
            <person name="Albuquerque L."/>
            <person name="Franca L."/>
            <person name="Froufe H.J.C."/>
            <person name="Barroso C."/>
            <person name="Egas C."/>
            <person name="Da Costa M."/>
            <person name="Margesin R."/>
        </authorList>
    </citation>
    <scope>NUCLEOTIDE SEQUENCE [LARGE SCALE GENOMIC DNA]</scope>
    <source>
        <strain evidence="7 8">AM20-91</strain>
    </source>
</reference>
<evidence type="ECO:0000313" key="7">
    <source>
        <dbReference type="EMBL" id="PNS08636.1"/>
    </source>
</evidence>
<dbReference type="Proteomes" id="UP000236220">
    <property type="component" value="Unassembled WGS sequence"/>
</dbReference>
<sequence>MPADARPLEAPLPDTARRRWVAELLDRAGIHINGDSPWDIRLHDPAALDRVLAEGNLGLGEAYMAGLWDCTALDMFFERVLRAHLDREVHPARLAWHALQARLTNRQSRRRAWQVGKAHYDLGNGFYAAMLDPRMAYSCAFWQDGAHDLAQAQEAKLELVCRKLGLRPGMRVLDIGCGWGSFMGYAAERHGVHCIGVTVSREQANYARERYAGLPLEFRLQDYRDLDAAALGGPVDRIVSIGMFEHVGRRNHRAFMRVAHRCLRDDGLFLLHTIGKNQRDATVDPWIDKYIFPNGDLPALGQIGDALDGLFVCEDLHNFGADYDPTLMAWHANFEAAWPRFADGLGETFHRMWRYYLLSCAGAFRARDLQLWQWVLSKDGVPGGWRRPEQVGVRG</sequence>
<keyword evidence="4" id="KW-0949">S-adenosyl-L-methionine</keyword>
<dbReference type="Pfam" id="PF02353">
    <property type="entry name" value="CMAS"/>
    <property type="match status" value="1"/>
</dbReference>
<proteinExistence type="inferred from homology"/>
<dbReference type="InterPro" id="IPR003333">
    <property type="entry name" value="CMAS"/>
</dbReference>
<dbReference type="Gene3D" id="3.40.50.150">
    <property type="entry name" value="Vaccinia Virus protein VP39"/>
    <property type="match status" value="1"/>
</dbReference>
<protein>
    <submittedName>
        <fullName evidence="7">Cyclopropane fatty acid synthase</fullName>
    </submittedName>
</protein>
<dbReference type="PIRSF" id="PIRSF003085">
    <property type="entry name" value="CMAS"/>
    <property type="match status" value="1"/>
</dbReference>
<evidence type="ECO:0000256" key="3">
    <source>
        <dbReference type="ARBA" id="ARBA00022679"/>
    </source>
</evidence>
<accession>A0A2K1Q0S1</accession>
<feature type="active site" evidence="6">
    <location>
        <position position="360"/>
    </location>
</feature>
<keyword evidence="5" id="KW-0443">Lipid metabolism</keyword>
<evidence type="ECO:0000256" key="1">
    <source>
        <dbReference type="ARBA" id="ARBA00010815"/>
    </source>
</evidence>
<organism evidence="7 8">
    <name type="scientific">Solilutibacter silvestris</name>
    <dbReference type="NCBI Taxonomy" id="1645665"/>
    <lineage>
        <taxon>Bacteria</taxon>
        <taxon>Pseudomonadati</taxon>
        <taxon>Pseudomonadota</taxon>
        <taxon>Gammaproteobacteria</taxon>
        <taxon>Lysobacterales</taxon>
        <taxon>Lysobacteraceae</taxon>
        <taxon>Solilutibacter</taxon>
    </lineage>
</organism>